<dbReference type="InterPro" id="IPR006680">
    <property type="entry name" value="Amidohydro-rel"/>
</dbReference>
<feature type="binding site" evidence="5">
    <location>
        <position position="73"/>
    </location>
    <ligand>
        <name>Zn(2+)</name>
        <dbReference type="ChEBI" id="CHEBI:29105"/>
    </ligand>
</feature>
<comment type="caution">
    <text evidence="5">Lacks conserved residue(s) required for the propagation of feature annotation.</text>
</comment>
<dbReference type="GO" id="GO:0050270">
    <property type="term" value="F:S-adenosylhomocysteine deaminase activity"/>
    <property type="evidence" value="ECO:0007669"/>
    <property type="project" value="UniProtKB-UniRule"/>
</dbReference>
<comment type="cofactor">
    <cofactor evidence="5">
        <name>Zn(2+)</name>
        <dbReference type="ChEBI" id="CHEBI:29105"/>
    </cofactor>
    <text evidence="5">Binds 1 zinc ion per subunit.</text>
</comment>
<dbReference type="KEGG" id="acz:Acaty_c1102"/>
<dbReference type="EC" id="3.5.4.28" evidence="5"/>
<comment type="catalytic activity">
    <reaction evidence="5">
        <text>S-methyl-5'-thioadenosine + H2O + H(+) = S-methyl-5'-thioinosine + NH4(+)</text>
        <dbReference type="Rhea" id="RHEA:25025"/>
        <dbReference type="ChEBI" id="CHEBI:15377"/>
        <dbReference type="ChEBI" id="CHEBI:15378"/>
        <dbReference type="ChEBI" id="CHEBI:17509"/>
        <dbReference type="ChEBI" id="CHEBI:28938"/>
        <dbReference type="ChEBI" id="CHEBI:48595"/>
        <dbReference type="EC" id="3.5.4.31"/>
    </reaction>
</comment>
<comment type="similarity">
    <text evidence="1">Belongs to the metallo-dependent hydrolases superfamily. ATZ/TRZ family.</text>
</comment>
<dbReference type="Gene3D" id="3.20.20.140">
    <property type="entry name" value="Metal-dependent hydrolases"/>
    <property type="match status" value="1"/>
</dbReference>
<feature type="binding site" evidence="5">
    <location>
        <position position="308"/>
    </location>
    <ligand>
        <name>substrate</name>
    </ligand>
</feature>
<evidence type="ECO:0000313" key="7">
    <source>
        <dbReference type="EMBL" id="AIA54972.1"/>
    </source>
</evidence>
<dbReference type="Gene3D" id="2.30.40.10">
    <property type="entry name" value="Urease, subunit C, domain 1"/>
    <property type="match status" value="1"/>
</dbReference>
<dbReference type="Proteomes" id="UP000005522">
    <property type="component" value="Chromosome"/>
</dbReference>
<dbReference type="EC" id="3.5.4.31" evidence="5"/>
<dbReference type="PANTHER" id="PTHR43794">
    <property type="entry name" value="AMINOHYDROLASE SSNA-RELATED"/>
    <property type="match status" value="1"/>
</dbReference>
<evidence type="ECO:0000256" key="3">
    <source>
        <dbReference type="ARBA" id="ARBA00022801"/>
    </source>
</evidence>
<keyword evidence="4 5" id="KW-0862">Zinc</keyword>
<accession>A0A059ZYI3</accession>
<dbReference type="GO" id="GO:0046872">
    <property type="term" value="F:metal ion binding"/>
    <property type="evidence" value="ECO:0007669"/>
    <property type="project" value="UniProtKB-KW"/>
</dbReference>
<feature type="binding site" evidence="5">
    <location>
        <position position="223"/>
    </location>
    <ligand>
        <name>substrate</name>
    </ligand>
</feature>
<gene>
    <name evidence="5" type="primary">mtaD</name>
    <name evidence="7" type="ORF">Acaty_c1102</name>
</gene>
<evidence type="ECO:0000256" key="2">
    <source>
        <dbReference type="ARBA" id="ARBA00022723"/>
    </source>
</evidence>
<dbReference type="CDD" id="cd01298">
    <property type="entry name" value="ATZ_TRZ_like"/>
    <property type="match status" value="1"/>
</dbReference>
<feature type="binding site" evidence="5">
    <location>
        <position position="71"/>
    </location>
    <ligand>
        <name>Zn(2+)</name>
        <dbReference type="ChEBI" id="CHEBI:29105"/>
    </ligand>
</feature>
<keyword evidence="2 5" id="KW-0479">Metal-binding</keyword>
<feature type="binding site" evidence="5">
    <location>
        <position position="100"/>
    </location>
    <ligand>
        <name>substrate</name>
    </ligand>
</feature>
<dbReference type="GO" id="GO:0090614">
    <property type="term" value="F:5'-methylthioadenosine deaminase activity"/>
    <property type="evidence" value="ECO:0007669"/>
    <property type="project" value="UniProtKB-UniRule"/>
</dbReference>
<dbReference type="PANTHER" id="PTHR43794:SF11">
    <property type="entry name" value="AMIDOHYDROLASE-RELATED DOMAIN-CONTAINING PROTEIN"/>
    <property type="match status" value="1"/>
</dbReference>
<dbReference type="Pfam" id="PF01979">
    <property type="entry name" value="Amidohydro_1"/>
    <property type="match status" value="1"/>
</dbReference>
<dbReference type="HOGENOM" id="CLU_012358_2_0_6"/>
<dbReference type="SUPFAM" id="SSF51556">
    <property type="entry name" value="Metallo-dependent hydrolases"/>
    <property type="match status" value="1"/>
</dbReference>
<name>A0A059ZYI3_ACICK</name>
<evidence type="ECO:0000313" key="8">
    <source>
        <dbReference type="Proteomes" id="UP000005522"/>
    </source>
</evidence>
<proteinExistence type="inferred from homology"/>
<keyword evidence="3 5" id="KW-0378">Hydrolase</keyword>
<evidence type="ECO:0000256" key="1">
    <source>
        <dbReference type="ARBA" id="ARBA00006745"/>
    </source>
</evidence>
<comment type="function">
    <text evidence="5">Catalyzes the deamination of 5-methylthioadenosine and S-adenosyl-L-homocysteine into 5-methylthioinosine and S-inosyl-L-homocysteine, respectively. Is also able to deaminate adenosine.</text>
</comment>
<evidence type="ECO:0000259" key="6">
    <source>
        <dbReference type="Pfam" id="PF01979"/>
    </source>
</evidence>
<dbReference type="AlphaFoldDB" id="A0A059ZYI3"/>
<dbReference type="InterPro" id="IPR011059">
    <property type="entry name" value="Metal-dep_hydrolase_composite"/>
</dbReference>
<dbReference type="HAMAP" id="MF_01281">
    <property type="entry name" value="MTA_SAH_deamin"/>
    <property type="match status" value="1"/>
</dbReference>
<evidence type="ECO:0000256" key="4">
    <source>
        <dbReference type="ARBA" id="ARBA00022833"/>
    </source>
</evidence>
<feature type="binding site" evidence="5">
    <location>
        <position position="193"/>
    </location>
    <ligand>
        <name>substrate</name>
    </ligand>
</feature>
<feature type="binding site" evidence="5">
    <location>
        <position position="308"/>
    </location>
    <ligand>
        <name>Zn(2+)</name>
        <dbReference type="ChEBI" id="CHEBI:29105"/>
    </ligand>
</feature>
<evidence type="ECO:0000256" key="5">
    <source>
        <dbReference type="HAMAP-Rule" id="MF_01281"/>
    </source>
</evidence>
<feature type="domain" description="Amidohydrolase-related" evidence="6">
    <location>
        <begin position="62"/>
        <end position="411"/>
    </location>
</feature>
<dbReference type="GeneID" id="92931321"/>
<reference evidence="7 8" key="1">
    <citation type="journal article" date="2009" name="J. Bacteriol.">
        <title>Draft genome sequence of the extremely acidophilic bacterium Acidithiobacillus caldus ATCC 51756 reveals metabolic versatility in the genus Acidithiobacillus.</title>
        <authorList>
            <person name="Valdes J."/>
            <person name="Quatrini R."/>
            <person name="Hallberg K."/>
            <person name="Dopson M."/>
            <person name="Valenzuela P.D."/>
            <person name="Holmes D.S."/>
        </authorList>
    </citation>
    <scope>NUCLEOTIDE SEQUENCE [LARGE SCALE GENOMIC DNA]</scope>
    <source>
        <strain evidence="8">ATCC 51756 / DSM 8584 / KU</strain>
    </source>
</reference>
<dbReference type="InterPro" id="IPR050287">
    <property type="entry name" value="MTA/SAH_deaminase"/>
</dbReference>
<feature type="binding site" evidence="5">
    <location>
        <position position="220"/>
    </location>
    <ligand>
        <name>Zn(2+)</name>
        <dbReference type="ChEBI" id="CHEBI:29105"/>
    </ligand>
</feature>
<dbReference type="NCBIfam" id="NF006549">
    <property type="entry name" value="PRK09045.1"/>
    <property type="match status" value="1"/>
</dbReference>
<dbReference type="InterPro" id="IPR023512">
    <property type="entry name" value="Deaminase_MtaD/DadD"/>
</dbReference>
<organism evidence="7 8">
    <name type="scientific">Acidithiobacillus caldus (strain ATCC 51756 / DSM 8584 / KU)</name>
    <dbReference type="NCBI Taxonomy" id="637389"/>
    <lineage>
        <taxon>Bacteria</taxon>
        <taxon>Pseudomonadati</taxon>
        <taxon>Pseudomonadota</taxon>
        <taxon>Acidithiobacillia</taxon>
        <taxon>Acidithiobacillales</taxon>
        <taxon>Acidithiobacillaceae</taxon>
        <taxon>Acidithiobacillus</taxon>
    </lineage>
</organism>
<dbReference type="SUPFAM" id="SSF51338">
    <property type="entry name" value="Composite domain of metallo-dependent hydrolases"/>
    <property type="match status" value="1"/>
</dbReference>
<protein>
    <recommendedName>
        <fullName evidence="5">5-methylthioadenosine/S-adenosylhomocysteine deaminase</fullName>
        <shortName evidence="5">MTA/SAH deaminase</shortName>
        <ecNumber evidence="5">3.5.4.28</ecNumber>
        <ecNumber evidence="5">3.5.4.31</ecNumber>
    </recommendedName>
</protein>
<dbReference type="InterPro" id="IPR032466">
    <property type="entry name" value="Metal_Hydrolase"/>
</dbReference>
<comment type="catalytic activity">
    <reaction evidence="5">
        <text>S-adenosyl-L-homocysteine + H2O + H(+) = S-inosyl-L-homocysteine + NH4(+)</text>
        <dbReference type="Rhea" id="RHEA:20716"/>
        <dbReference type="ChEBI" id="CHEBI:15377"/>
        <dbReference type="ChEBI" id="CHEBI:15378"/>
        <dbReference type="ChEBI" id="CHEBI:28938"/>
        <dbReference type="ChEBI" id="CHEBI:57856"/>
        <dbReference type="ChEBI" id="CHEBI:57985"/>
        <dbReference type="EC" id="3.5.4.28"/>
    </reaction>
</comment>
<dbReference type="RefSeq" id="WP_004871679.1">
    <property type="nucleotide sequence ID" value="NZ_CP005986.1"/>
</dbReference>
<dbReference type="EMBL" id="CP005986">
    <property type="protein sequence ID" value="AIA54972.1"/>
    <property type="molecule type" value="Genomic_DNA"/>
</dbReference>
<comment type="similarity">
    <text evidence="5">Belongs to the metallo-dependent hydrolases superfamily. MTA/SAH deaminase family.</text>
</comment>
<sequence length="444" mass="48453">MSEKTVVEYVLAAPWLVPIRPHGVLEQHGLAIGQGRICDLGPQVELRARYPSARWIDLPHHVLLPGLVNSHTHAAMSLLRGLADDLPLMTWLEQHIWPAEGRFVGPEFVATGTRLAIAEMLRGGTTCFNDMYFYPEAAAQAVVESGIRASLGQVVIDFPTAQSRDAGDALRRAEMQILQLRDLPRIRQSIAPHAPYTVPDHALREAKALARSHGLFLHMHVHETAQEVENALSQDGRRPLQRLDELGLLDEHFLAVHMTQLTTEDLDLVAQRGLRLAHCPESNLKLGSGIADVAQWQARGIPFGIGTDGAASNNDLDLFGELRTAALLAKGRDGDTMALAAAVALEAATLGGAMACGWGDSIGSLEIGKLADCIAVDLDHPATQPLYDPISQLVYCAGRDQVSHVWVNGELLVNEGRWTRLDWPGLRAQAQTWARRIAAKDRQA</sequence>
<dbReference type="FunFam" id="3.20.20.140:FF:000014">
    <property type="entry name" value="5-methylthioadenosine/S-adenosylhomocysteine deaminase"/>
    <property type="match status" value="1"/>
</dbReference>
<dbReference type="eggNOG" id="COG0402">
    <property type="taxonomic scope" value="Bacteria"/>
</dbReference>